<dbReference type="InterPro" id="IPR056546">
    <property type="entry name" value="MreB_MamK-like"/>
</dbReference>
<dbReference type="AlphaFoldDB" id="A0A2H0BV08"/>
<dbReference type="NCBIfam" id="NF010539">
    <property type="entry name" value="PRK13927.1"/>
    <property type="match status" value="1"/>
</dbReference>
<dbReference type="PANTHER" id="PTHR42749">
    <property type="entry name" value="CELL SHAPE-DETERMINING PROTEIN MREB"/>
    <property type="match status" value="1"/>
</dbReference>
<reference evidence="7 8" key="1">
    <citation type="submission" date="2017-09" db="EMBL/GenBank/DDBJ databases">
        <title>Depth-based differentiation of microbial function through sediment-hosted aquifers and enrichment of novel symbionts in the deep terrestrial subsurface.</title>
        <authorList>
            <person name="Probst A.J."/>
            <person name="Ladd B."/>
            <person name="Jarett J.K."/>
            <person name="Geller-Mcgrath D.E."/>
            <person name="Sieber C.M."/>
            <person name="Emerson J.B."/>
            <person name="Anantharaman K."/>
            <person name="Thomas B.C."/>
            <person name="Malmstrom R."/>
            <person name="Stieglmeier M."/>
            <person name="Klingl A."/>
            <person name="Woyke T."/>
            <person name="Ryan C.M."/>
            <person name="Banfield J.F."/>
        </authorList>
    </citation>
    <scope>NUCLEOTIDE SEQUENCE [LARGE SCALE GENOMIC DNA]</scope>
    <source>
        <strain evidence="7">CG22_combo_CG10-13_8_21_14_all_38_20</strain>
    </source>
</reference>
<comment type="caution">
    <text evidence="7">The sequence shown here is derived from an EMBL/GenBank/DDBJ whole genome shotgun (WGS) entry which is preliminary data.</text>
</comment>
<dbReference type="Gene3D" id="3.30.420.40">
    <property type="match status" value="2"/>
</dbReference>
<gene>
    <name evidence="6" type="primary">mreB</name>
    <name evidence="7" type="ORF">COW99_03985</name>
</gene>
<feature type="binding site" evidence="6">
    <location>
        <begin position="19"/>
        <end position="21"/>
    </location>
    <ligand>
        <name>ATP</name>
        <dbReference type="ChEBI" id="CHEBI:30616"/>
    </ligand>
</feature>
<keyword evidence="4 6" id="KW-0133">Cell shape</keyword>
<dbReference type="SUPFAM" id="SSF53067">
    <property type="entry name" value="Actin-like ATPase domain"/>
    <property type="match status" value="2"/>
</dbReference>
<dbReference type="PRINTS" id="PR01652">
    <property type="entry name" value="SHAPEPROTEIN"/>
</dbReference>
<dbReference type="HAMAP" id="MF_02207">
    <property type="entry name" value="MreB"/>
    <property type="match status" value="1"/>
</dbReference>
<evidence type="ECO:0000313" key="8">
    <source>
        <dbReference type="Proteomes" id="UP000231246"/>
    </source>
</evidence>
<dbReference type="GO" id="GO:0005737">
    <property type="term" value="C:cytoplasm"/>
    <property type="evidence" value="ECO:0007669"/>
    <property type="project" value="UniProtKB-SubCell"/>
</dbReference>
<sequence length="354" mass="38700">MLKYIFGAMSHNLAIDLGTANVLVYVEGKGIMIREPSVVARHRKSRRVLAIGDEAKAMVGKTPRTIEAFRPLRHGVISDYDATKFMLQEYIKKVHYRPPGTWQSYLPNVPRPKVIVAIPSGVTEVERRAVWEACLESGAREAYLIEEPMAAAIGAGLPIEKARGLMVIDIGGGTTEIAIISLGGIVLNSSVRIAGDEMNEAIISYVRLRHSLIIGENSAEEIKIAIGSAYPDEGKRKHHVLRGRGFERGLPKSVKLSSDHVREALDSVINKIIRSINEIVEEIPPELVGDIMEHGVVLTGGGGTLRGLDKRICEAIRMPVWVEPDAHTAVVRGAAKLLTNPKLLEKVRVTSGLQ</sequence>
<dbReference type="Pfam" id="PF06723">
    <property type="entry name" value="MreB_Mbl"/>
    <property type="match status" value="1"/>
</dbReference>
<evidence type="ECO:0000256" key="3">
    <source>
        <dbReference type="ARBA" id="ARBA00022840"/>
    </source>
</evidence>
<comment type="subcellular location">
    <subcellularLocation>
        <location evidence="6">Cytoplasm</location>
    </subcellularLocation>
    <text evidence="6">Membrane-associated.</text>
</comment>
<dbReference type="Proteomes" id="UP000231246">
    <property type="component" value="Unassembled WGS sequence"/>
</dbReference>
<dbReference type="GO" id="GO:0000902">
    <property type="term" value="P:cell morphogenesis"/>
    <property type="evidence" value="ECO:0007669"/>
    <property type="project" value="InterPro"/>
</dbReference>
<dbReference type="InterPro" id="IPR004000">
    <property type="entry name" value="Actin"/>
</dbReference>
<name>A0A2H0BV08_9BACT</name>
<comment type="similarity">
    <text evidence="5 6">Belongs to the FtsA/MreB family.</text>
</comment>
<feature type="binding site" evidence="6">
    <location>
        <begin position="220"/>
        <end position="223"/>
    </location>
    <ligand>
        <name>ATP</name>
        <dbReference type="ChEBI" id="CHEBI:30616"/>
    </ligand>
</feature>
<evidence type="ECO:0000256" key="4">
    <source>
        <dbReference type="ARBA" id="ARBA00022960"/>
    </source>
</evidence>
<dbReference type="PANTHER" id="PTHR42749:SF1">
    <property type="entry name" value="CELL SHAPE-DETERMINING PROTEIN MREB"/>
    <property type="match status" value="1"/>
</dbReference>
<keyword evidence="3 6" id="KW-0067">ATP-binding</keyword>
<dbReference type="GO" id="GO:0005524">
    <property type="term" value="F:ATP binding"/>
    <property type="evidence" value="ECO:0007669"/>
    <property type="project" value="UniProtKB-KW"/>
</dbReference>
<accession>A0A2H0BV08</accession>
<organism evidence="7 8">
    <name type="scientific">Candidatus Roizmanbacteria bacterium CG22_combo_CG10-13_8_21_14_all_38_20</name>
    <dbReference type="NCBI Taxonomy" id="1974862"/>
    <lineage>
        <taxon>Bacteria</taxon>
        <taxon>Candidatus Roizmaniibacteriota</taxon>
    </lineage>
</organism>
<evidence type="ECO:0000256" key="5">
    <source>
        <dbReference type="ARBA" id="ARBA00023458"/>
    </source>
</evidence>
<dbReference type="NCBIfam" id="TIGR00904">
    <property type="entry name" value="mreB"/>
    <property type="match status" value="1"/>
</dbReference>
<dbReference type="InterPro" id="IPR043129">
    <property type="entry name" value="ATPase_NBD"/>
</dbReference>
<dbReference type="InterPro" id="IPR004753">
    <property type="entry name" value="MreB"/>
</dbReference>
<dbReference type="GO" id="GO:0008360">
    <property type="term" value="P:regulation of cell shape"/>
    <property type="evidence" value="ECO:0007669"/>
    <property type="project" value="UniProtKB-UniRule"/>
</dbReference>
<evidence type="ECO:0000256" key="2">
    <source>
        <dbReference type="ARBA" id="ARBA00022741"/>
    </source>
</evidence>
<protein>
    <recommendedName>
        <fullName evidence="6">Cell shape-determining protein MreB</fullName>
    </recommendedName>
</protein>
<keyword evidence="2 6" id="KW-0547">Nucleotide-binding</keyword>
<dbReference type="CDD" id="cd10225">
    <property type="entry name" value="ASKHA_NBD_MreB-like"/>
    <property type="match status" value="1"/>
</dbReference>
<feature type="binding site" evidence="6">
    <location>
        <begin position="172"/>
        <end position="174"/>
    </location>
    <ligand>
        <name>ATP</name>
        <dbReference type="ChEBI" id="CHEBI:30616"/>
    </ligand>
</feature>
<comment type="subunit">
    <text evidence="6">Forms polymers.</text>
</comment>
<comment type="function">
    <text evidence="6">Forms membrane-associated dynamic filaments that are essential for cell shape determination. Acts by regulating cell wall synthesis and cell elongation, and thus cell shape. A feedback loop between cell geometry and MreB localization may maintain elongated cell shape by targeting cell wall growth to regions of negative cell wall curvature.</text>
</comment>
<proteinExistence type="inferred from homology"/>
<keyword evidence="1 6" id="KW-0963">Cytoplasm</keyword>
<dbReference type="SMART" id="SM00268">
    <property type="entry name" value="ACTIN"/>
    <property type="match status" value="1"/>
</dbReference>
<evidence type="ECO:0000256" key="6">
    <source>
        <dbReference type="HAMAP-Rule" id="MF_02207"/>
    </source>
</evidence>
<evidence type="ECO:0000256" key="1">
    <source>
        <dbReference type="ARBA" id="ARBA00022490"/>
    </source>
</evidence>
<dbReference type="EMBL" id="PCTA01000026">
    <property type="protein sequence ID" value="PIP61434.1"/>
    <property type="molecule type" value="Genomic_DNA"/>
</dbReference>
<evidence type="ECO:0000313" key="7">
    <source>
        <dbReference type="EMBL" id="PIP61434.1"/>
    </source>
</evidence>
<comment type="caution">
    <text evidence="6">Lacks conserved residue(s) required for the propagation of feature annotation.</text>
</comment>